<organism evidence="1 2">
    <name type="scientific">Rhinocladiella mackenziei CBS 650.93</name>
    <dbReference type="NCBI Taxonomy" id="1442369"/>
    <lineage>
        <taxon>Eukaryota</taxon>
        <taxon>Fungi</taxon>
        <taxon>Dikarya</taxon>
        <taxon>Ascomycota</taxon>
        <taxon>Pezizomycotina</taxon>
        <taxon>Eurotiomycetes</taxon>
        <taxon>Chaetothyriomycetidae</taxon>
        <taxon>Chaetothyriales</taxon>
        <taxon>Herpotrichiellaceae</taxon>
        <taxon>Rhinocladiella</taxon>
    </lineage>
</organism>
<dbReference type="Proteomes" id="UP000053617">
    <property type="component" value="Unassembled WGS sequence"/>
</dbReference>
<evidence type="ECO:0000313" key="2">
    <source>
        <dbReference type="Proteomes" id="UP000053617"/>
    </source>
</evidence>
<dbReference type="RefSeq" id="XP_013275533.1">
    <property type="nucleotide sequence ID" value="XM_013420079.1"/>
</dbReference>
<evidence type="ECO:0000313" key="1">
    <source>
        <dbReference type="EMBL" id="KIX08397.1"/>
    </source>
</evidence>
<dbReference type="EMBL" id="KN847476">
    <property type="protein sequence ID" value="KIX08397.1"/>
    <property type="molecule type" value="Genomic_DNA"/>
</dbReference>
<sequence>METSRHPTKRLRGLRPSTARQLYTATVTPVVDYASPVWSINASTKTVRAAEQIQRIAAISIIAGFRTIAFPIAEAEASLKSVVDRWTDQLRRFWVDLHTLPSSHPFWKIKVSRASYRHYDE</sequence>
<reference evidence="1 2" key="1">
    <citation type="submission" date="2015-01" db="EMBL/GenBank/DDBJ databases">
        <title>The Genome Sequence of Rhinocladiella mackenzie CBS 650.93.</title>
        <authorList>
            <consortium name="The Broad Institute Genomics Platform"/>
            <person name="Cuomo C."/>
            <person name="de Hoog S."/>
            <person name="Gorbushina A."/>
            <person name="Stielow B."/>
            <person name="Teixiera M."/>
            <person name="Abouelleil A."/>
            <person name="Chapman S.B."/>
            <person name="Priest M."/>
            <person name="Young S.K."/>
            <person name="Wortman J."/>
            <person name="Nusbaum C."/>
            <person name="Birren B."/>
        </authorList>
    </citation>
    <scope>NUCLEOTIDE SEQUENCE [LARGE SCALE GENOMIC DNA]</scope>
    <source>
        <strain evidence="1 2">CBS 650.93</strain>
    </source>
</reference>
<dbReference type="OrthoDB" id="3261222at2759"/>
<name>A0A0D2G1K7_9EURO</name>
<accession>A0A0D2G1K7</accession>
<dbReference type="GeneID" id="25291124"/>
<dbReference type="HOGENOM" id="CLU_150206_0_0_1"/>
<protein>
    <submittedName>
        <fullName evidence="1">Uncharacterized protein</fullName>
    </submittedName>
</protein>
<dbReference type="STRING" id="1442369.A0A0D2G1K7"/>
<dbReference type="VEuPathDB" id="FungiDB:Z518_03053"/>
<keyword evidence="2" id="KW-1185">Reference proteome</keyword>
<proteinExistence type="predicted"/>
<gene>
    <name evidence="1" type="ORF">Z518_03053</name>
</gene>
<dbReference type="AlphaFoldDB" id="A0A0D2G1K7"/>